<keyword evidence="1" id="KW-0812">Transmembrane</keyword>
<accession>A0AAU9TQ78</accession>
<dbReference type="PANTHER" id="PTHR21398:SF6">
    <property type="entry name" value="AGAP007094-PA"/>
    <property type="match status" value="1"/>
</dbReference>
<keyword evidence="1" id="KW-1133">Transmembrane helix</keyword>
<comment type="caution">
    <text evidence="2">The sequence shown here is derived from an EMBL/GenBank/DDBJ whole genome shotgun (WGS) entry which is preliminary data.</text>
</comment>
<dbReference type="Pfam" id="PF07841">
    <property type="entry name" value="DM4_12"/>
    <property type="match status" value="1"/>
</dbReference>
<gene>
    <name evidence="2" type="ORF">EEDITHA_LOCUS3854</name>
</gene>
<evidence type="ECO:0000313" key="2">
    <source>
        <dbReference type="EMBL" id="CAH2087609.1"/>
    </source>
</evidence>
<keyword evidence="3" id="KW-1185">Reference proteome</keyword>
<dbReference type="AlphaFoldDB" id="A0AAU9TQ78"/>
<evidence type="ECO:0000313" key="3">
    <source>
        <dbReference type="Proteomes" id="UP001153954"/>
    </source>
</evidence>
<protein>
    <submittedName>
        <fullName evidence="2">Uncharacterized protein</fullName>
    </submittedName>
</protein>
<proteinExistence type="predicted"/>
<name>A0AAU9TQ78_EUPED</name>
<sequence length="174" mass="21126">MDRLHQLIILIYVTFIIFLFIQFGESSDQSKVYRQKRYLSFQNVSHFFIRLNFKANMVPWNQIFAQALGFRMNWDEPPDSFHPYRHLQRRDVFRNMEILLDRNGLDGFHCVRRAICEVNQIDEPRYIYFRILKMIFRQHSSDTAKWHEHTQEDCQISVNTCPFSILEVLPYTDL</sequence>
<reference evidence="2" key="1">
    <citation type="submission" date="2022-03" db="EMBL/GenBank/DDBJ databases">
        <authorList>
            <person name="Tunstrom K."/>
        </authorList>
    </citation>
    <scope>NUCLEOTIDE SEQUENCE</scope>
</reference>
<organism evidence="2 3">
    <name type="scientific">Euphydryas editha</name>
    <name type="common">Edith's checkerspot</name>
    <dbReference type="NCBI Taxonomy" id="104508"/>
    <lineage>
        <taxon>Eukaryota</taxon>
        <taxon>Metazoa</taxon>
        <taxon>Ecdysozoa</taxon>
        <taxon>Arthropoda</taxon>
        <taxon>Hexapoda</taxon>
        <taxon>Insecta</taxon>
        <taxon>Pterygota</taxon>
        <taxon>Neoptera</taxon>
        <taxon>Endopterygota</taxon>
        <taxon>Lepidoptera</taxon>
        <taxon>Glossata</taxon>
        <taxon>Ditrysia</taxon>
        <taxon>Papilionoidea</taxon>
        <taxon>Nymphalidae</taxon>
        <taxon>Nymphalinae</taxon>
        <taxon>Euphydryas</taxon>
    </lineage>
</organism>
<keyword evidence="1" id="KW-0472">Membrane</keyword>
<feature type="transmembrane region" description="Helical" evidence="1">
    <location>
        <begin position="7"/>
        <end position="24"/>
    </location>
</feature>
<evidence type="ECO:0000256" key="1">
    <source>
        <dbReference type="SAM" id="Phobius"/>
    </source>
</evidence>
<dbReference type="SMART" id="SM00718">
    <property type="entry name" value="DM4_12"/>
    <property type="match status" value="1"/>
</dbReference>
<dbReference type="PANTHER" id="PTHR21398">
    <property type="entry name" value="AGAP007094-PA"/>
    <property type="match status" value="1"/>
</dbReference>
<dbReference type="Proteomes" id="UP001153954">
    <property type="component" value="Unassembled WGS sequence"/>
</dbReference>
<dbReference type="InterPro" id="IPR006631">
    <property type="entry name" value="DM4_12"/>
</dbReference>
<dbReference type="EMBL" id="CAKOGL010000006">
    <property type="protein sequence ID" value="CAH2087609.1"/>
    <property type="molecule type" value="Genomic_DNA"/>
</dbReference>